<reference evidence="1 2" key="1">
    <citation type="submission" date="2024-08" db="EMBL/GenBank/DDBJ databases">
        <title>Whole-genome sequencing of halo(alkali)philic microorganisms from hypersaline lakes.</title>
        <authorList>
            <person name="Sorokin D.Y."/>
            <person name="Merkel A.Y."/>
            <person name="Messina E."/>
            <person name="Yakimov M."/>
        </authorList>
    </citation>
    <scope>NUCLEOTIDE SEQUENCE [LARGE SCALE GENOMIC DNA]</scope>
    <source>
        <strain evidence="1 2">AB-hyl4</strain>
    </source>
</reference>
<dbReference type="InterPro" id="IPR052948">
    <property type="entry name" value="Low_temp-induced_all0457"/>
</dbReference>
<dbReference type="Proteomes" id="UP001575105">
    <property type="component" value="Unassembled WGS sequence"/>
</dbReference>
<evidence type="ECO:0008006" key="3">
    <source>
        <dbReference type="Google" id="ProtNLM"/>
    </source>
</evidence>
<dbReference type="RefSeq" id="WP_425345726.1">
    <property type="nucleotide sequence ID" value="NZ_JBGUBD010000006.1"/>
</dbReference>
<gene>
    <name evidence="1" type="ORF">ACERK3_10885</name>
</gene>
<proteinExistence type="predicted"/>
<evidence type="ECO:0000313" key="1">
    <source>
        <dbReference type="EMBL" id="MFA9478801.1"/>
    </source>
</evidence>
<accession>A0ABV4U5D4</accession>
<name>A0ABV4U5D4_9BACT</name>
<comment type="caution">
    <text evidence="1">The sequence shown here is derived from an EMBL/GenBank/DDBJ whole genome shotgun (WGS) entry which is preliminary data.</text>
</comment>
<dbReference type="EMBL" id="JBGUBD010000006">
    <property type="protein sequence ID" value="MFA9478801.1"/>
    <property type="molecule type" value="Genomic_DNA"/>
</dbReference>
<evidence type="ECO:0000313" key="2">
    <source>
        <dbReference type="Proteomes" id="UP001575105"/>
    </source>
</evidence>
<dbReference type="PANTHER" id="PTHR36109">
    <property type="entry name" value="MEMBRANE PROTEIN-RELATED"/>
    <property type="match status" value="1"/>
</dbReference>
<keyword evidence="2" id="KW-1185">Reference proteome</keyword>
<sequence>MDRTLRFYHQGESQMSTVITGLFKTPGDAARAVHAVEARGIPADRISVIANDKLDKDAFGVDTHSKLPEGVAIGAGAGGAVGALVAGFTAVGTIVTGGAGLLIAGPLAAALAGAGAGAAGGGILGGLVGVAIPEHEVKHYEDALERGSVLVGVEYETSDQKKVVQDTFDECDAEKVSSA</sequence>
<protein>
    <recommendedName>
        <fullName evidence="3">Heat induced stress protein YflT</fullName>
    </recommendedName>
</protein>
<dbReference type="PANTHER" id="PTHR36109:SF2">
    <property type="entry name" value="MEMBRANE PROTEIN"/>
    <property type="match status" value="1"/>
</dbReference>
<organism evidence="1 2">
    <name type="scientific">Natronomicrosphaera hydrolytica</name>
    <dbReference type="NCBI Taxonomy" id="3242702"/>
    <lineage>
        <taxon>Bacteria</taxon>
        <taxon>Pseudomonadati</taxon>
        <taxon>Planctomycetota</taxon>
        <taxon>Phycisphaerae</taxon>
        <taxon>Phycisphaerales</taxon>
        <taxon>Phycisphaeraceae</taxon>
        <taxon>Natronomicrosphaera</taxon>
    </lineage>
</organism>